<keyword evidence="2" id="KW-0067">ATP-binding</keyword>
<organism evidence="4 5">
    <name type="scientific">Moorena producens 3L</name>
    <dbReference type="NCBI Taxonomy" id="489825"/>
    <lineage>
        <taxon>Bacteria</taxon>
        <taxon>Bacillati</taxon>
        <taxon>Cyanobacteriota</taxon>
        <taxon>Cyanophyceae</taxon>
        <taxon>Coleofasciculales</taxon>
        <taxon>Coleofasciculaceae</taxon>
        <taxon>Moorena</taxon>
    </lineage>
</organism>
<evidence type="ECO:0000259" key="3">
    <source>
        <dbReference type="PROSITE" id="PS50893"/>
    </source>
</evidence>
<evidence type="ECO:0000313" key="4">
    <source>
        <dbReference type="EMBL" id="EGJ34088.1"/>
    </source>
</evidence>
<dbReference type="EMBL" id="GL890840">
    <property type="protein sequence ID" value="EGJ34088.1"/>
    <property type="molecule type" value="Genomic_DNA"/>
</dbReference>
<gene>
    <name evidence="4" type="ORF">LYNGBM3L_23350</name>
</gene>
<name>F4XN29_9CYAN</name>
<dbReference type="AlphaFoldDB" id="F4XN29"/>
<evidence type="ECO:0000256" key="1">
    <source>
        <dbReference type="ARBA" id="ARBA00022741"/>
    </source>
</evidence>
<dbReference type="GO" id="GO:0016887">
    <property type="term" value="F:ATP hydrolysis activity"/>
    <property type="evidence" value="ECO:0007669"/>
    <property type="project" value="InterPro"/>
</dbReference>
<dbReference type="InterPro" id="IPR017871">
    <property type="entry name" value="ABC_transporter-like_CS"/>
</dbReference>
<dbReference type="Pfam" id="PF00005">
    <property type="entry name" value="ABC_tran"/>
    <property type="match status" value="2"/>
</dbReference>
<sequence length="654" mass="72765">MKQNQAIIQVKGLRQYYDKFAAVNGIDFEVYPGEIFGLIGTNGAGKTSTIKALAGVQKVTSGMIRVMGQPPAMVRSSLGYLTQQFSLYSDLSVEENLRYYAKMRRLPEQIFQSRRKQYLQWLALKPFADRLAGHLSGGMKQKLALCCALITQPQILLLDEVSTGIDAVFRREIWSFLAKIAQQGTTIVVATHYLDEAERCDRVALIHNGTIQQIGPPEDLRASMELSCFEVVPEDPMLASGPIFAATEQALQNAIASNYTPVVDLKPLGDRMIVFVSKQAISAEEAIQQILHLHQLPSARIQAANPTLEHVMANHLQRSSGVKASLPGLFSTVSQRSSPPYNSASNVNWIVKVDQVSKVYGTFQAVRSLSFTISRGEILGLLGANGAGKTTLMKLLCGLLRPSSGKICYTSEHLLPHSPSVKQRIGYMSQKLTLYPDLTILENLSFFGRAYGVPRQQRNARIDWILQTFDLTQSANQRLRNLSGGNKQRVAFGAAILHEPDILFLDEPTSGMDILVRRQFWQILQGFARQGTAMVVTTHSMEEAEYCTNLLFMRLGELILQGSPAAIKAQQTGTLVEILSASPKNTLYSLEQKFEPWRMVFMGDRIQMILDQPSHMSQLRNYLGSVEVQPHQITPIPFSLEAAFLNIAQHPKKR</sequence>
<dbReference type="SUPFAM" id="SSF52540">
    <property type="entry name" value="P-loop containing nucleoside triphosphate hydrolases"/>
    <property type="match status" value="2"/>
</dbReference>
<proteinExistence type="predicted"/>
<dbReference type="CDD" id="cd03263">
    <property type="entry name" value="ABC_subfamily_A"/>
    <property type="match status" value="1"/>
</dbReference>
<dbReference type="InterPro" id="IPR003593">
    <property type="entry name" value="AAA+_ATPase"/>
</dbReference>
<feature type="domain" description="ABC transporter" evidence="3">
    <location>
        <begin position="351"/>
        <end position="580"/>
    </location>
</feature>
<keyword evidence="1" id="KW-0547">Nucleotide-binding</keyword>
<dbReference type="Proteomes" id="UP000003959">
    <property type="component" value="Unassembled WGS sequence"/>
</dbReference>
<dbReference type="PANTHER" id="PTHR43038:SF3">
    <property type="entry name" value="ABC TRANSPORTER G FAMILY MEMBER 20 ISOFORM X1"/>
    <property type="match status" value="1"/>
</dbReference>
<accession>F4XN29</accession>
<feature type="domain" description="ABC transporter" evidence="3">
    <location>
        <begin position="8"/>
        <end position="233"/>
    </location>
</feature>
<dbReference type="OrthoDB" id="505485at2"/>
<dbReference type="PROSITE" id="PS50893">
    <property type="entry name" value="ABC_TRANSPORTER_2"/>
    <property type="match status" value="2"/>
</dbReference>
<dbReference type="GO" id="GO:0005524">
    <property type="term" value="F:ATP binding"/>
    <property type="evidence" value="ECO:0007669"/>
    <property type="project" value="UniProtKB-KW"/>
</dbReference>
<dbReference type="CDD" id="cd03230">
    <property type="entry name" value="ABC_DR_subfamily_A"/>
    <property type="match status" value="1"/>
</dbReference>
<dbReference type="InterPro" id="IPR027417">
    <property type="entry name" value="P-loop_NTPase"/>
</dbReference>
<dbReference type="PANTHER" id="PTHR43038">
    <property type="entry name" value="ATP-BINDING CASSETTE, SUB-FAMILY H, MEMBER 1"/>
    <property type="match status" value="1"/>
</dbReference>
<reference evidence="5" key="1">
    <citation type="journal article" date="2011" name="Proc. Natl. Acad. Sci. U.S.A.">
        <title>Genomic insights into the physiology and ecology of the marine filamentous cyanobacterium Lyngbya majuscula.</title>
        <authorList>
            <person name="Jones A.C."/>
            <person name="Monroe E.A."/>
            <person name="Podell S."/>
            <person name="Hess W.R."/>
            <person name="Klages S."/>
            <person name="Esquenazi E."/>
            <person name="Niessen S."/>
            <person name="Hoover H."/>
            <person name="Rothmann M."/>
            <person name="Lasken R.S."/>
            <person name="Yates J.R.III."/>
            <person name="Reinhardt R."/>
            <person name="Kube M."/>
            <person name="Burkart M.D."/>
            <person name="Allen E.E."/>
            <person name="Dorrestein P.C."/>
            <person name="Gerwick W.H."/>
            <person name="Gerwick L."/>
        </authorList>
    </citation>
    <scope>NUCLEOTIDE SEQUENCE [LARGE SCALE GENOMIC DNA]</scope>
    <source>
        <strain evidence="5">3L</strain>
    </source>
</reference>
<keyword evidence="5" id="KW-1185">Reference proteome</keyword>
<dbReference type="InterPro" id="IPR003439">
    <property type="entry name" value="ABC_transporter-like_ATP-bd"/>
</dbReference>
<dbReference type="PROSITE" id="PS00211">
    <property type="entry name" value="ABC_TRANSPORTER_1"/>
    <property type="match status" value="2"/>
</dbReference>
<dbReference type="HOGENOM" id="CLU_000604_83_0_3"/>
<dbReference type="RefSeq" id="WP_008181188.1">
    <property type="nucleotide sequence ID" value="NZ_GL890840.1"/>
</dbReference>
<dbReference type="Gene3D" id="3.40.50.300">
    <property type="entry name" value="P-loop containing nucleotide triphosphate hydrolases"/>
    <property type="match status" value="2"/>
</dbReference>
<dbReference type="eggNOG" id="COG1131">
    <property type="taxonomic scope" value="Bacteria"/>
</dbReference>
<evidence type="ECO:0000313" key="5">
    <source>
        <dbReference type="Proteomes" id="UP000003959"/>
    </source>
</evidence>
<dbReference type="SMART" id="SM00382">
    <property type="entry name" value="AAA"/>
    <property type="match status" value="2"/>
</dbReference>
<evidence type="ECO:0000256" key="2">
    <source>
        <dbReference type="ARBA" id="ARBA00022840"/>
    </source>
</evidence>
<protein>
    <submittedName>
        <fullName evidence="4">ABC-type multidrug transport system, ATPase component</fullName>
    </submittedName>
</protein>